<comment type="caution">
    <text evidence="6">The sequence shown here is derived from an EMBL/GenBank/DDBJ whole genome shotgun (WGS) entry which is preliminary data.</text>
</comment>
<gene>
    <name evidence="6" type="ORF">GCM10011386_42900</name>
</gene>
<organism evidence="6 7">
    <name type="scientific">Parapedobacter defluvii</name>
    <dbReference type="NCBI Taxonomy" id="2045106"/>
    <lineage>
        <taxon>Bacteria</taxon>
        <taxon>Pseudomonadati</taxon>
        <taxon>Bacteroidota</taxon>
        <taxon>Sphingobacteriia</taxon>
        <taxon>Sphingobacteriales</taxon>
        <taxon>Sphingobacteriaceae</taxon>
        <taxon>Parapedobacter</taxon>
    </lineage>
</organism>
<reference evidence="7" key="1">
    <citation type="journal article" date="2019" name="Int. J. Syst. Evol. Microbiol.">
        <title>The Global Catalogue of Microorganisms (GCM) 10K type strain sequencing project: providing services to taxonomists for standard genome sequencing and annotation.</title>
        <authorList>
            <consortium name="The Broad Institute Genomics Platform"/>
            <consortium name="The Broad Institute Genome Sequencing Center for Infectious Disease"/>
            <person name="Wu L."/>
            <person name="Ma J."/>
        </authorList>
    </citation>
    <scope>NUCLEOTIDE SEQUENCE [LARGE SCALE GENOMIC DNA]</scope>
    <source>
        <strain evidence="7">CGMCC 1.15342</strain>
    </source>
</reference>
<dbReference type="PROSITE" id="PS51352">
    <property type="entry name" value="THIOREDOXIN_2"/>
    <property type="match status" value="1"/>
</dbReference>
<evidence type="ECO:0000256" key="2">
    <source>
        <dbReference type="ARBA" id="ARBA00022748"/>
    </source>
</evidence>
<evidence type="ECO:0000256" key="3">
    <source>
        <dbReference type="ARBA" id="ARBA00023157"/>
    </source>
</evidence>
<evidence type="ECO:0000256" key="1">
    <source>
        <dbReference type="ARBA" id="ARBA00004196"/>
    </source>
</evidence>
<protein>
    <recommendedName>
        <fullName evidence="5">Thioredoxin domain-containing protein</fullName>
    </recommendedName>
</protein>
<feature type="domain" description="Thioredoxin" evidence="5">
    <location>
        <begin position="5"/>
        <end position="135"/>
    </location>
</feature>
<evidence type="ECO:0000313" key="6">
    <source>
        <dbReference type="EMBL" id="GGC46039.1"/>
    </source>
</evidence>
<dbReference type="InterPro" id="IPR036249">
    <property type="entry name" value="Thioredoxin-like_sf"/>
</dbReference>
<dbReference type="PANTHER" id="PTHR42852">
    <property type="entry name" value="THIOL:DISULFIDE INTERCHANGE PROTEIN DSBE"/>
    <property type="match status" value="1"/>
</dbReference>
<dbReference type="Gene3D" id="3.40.30.10">
    <property type="entry name" value="Glutaredoxin"/>
    <property type="match status" value="1"/>
</dbReference>
<dbReference type="InterPro" id="IPR050553">
    <property type="entry name" value="Thioredoxin_ResA/DsbE_sf"/>
</dbReference>
<accession>A0ABQ1MWM4</accession>
<proteinExistence type="predicted"/>
<keyword evidence="3" id="KW-1015">Disulfide bond</keyword>
<keyword evidence="7" id="KW-1185">Reference proteome</keyword>
<keyword evidence="4" id="KW-0676">Redox-active center</keyword>
<keyword evidence="2" id="KW-0201">Cytochrome c-type biogenesis</keyword>
<name>A0ABQ1MWM4_9SPHI</name>
<sequence>MLKAQDIGSTLPSFRELSTPENGLLIIDFFATTCSNCIAAIPKLNKLQQQYPDRLKIVLVSEESKERVSTFFARNEFAKGNRLPLITDDTTLSGYFKHQTLPHVVWVKENRVVAITDGEFIQQSYIQDVLEGNIPAMPVKNDYPAFDYSKPLNINLDQQANYSVLQGYREGASLKYGRDSMTSQRSIREYMINVPVTAAFLYAQMATRKLPYMKQTRMIFENVPKERFIRQQKDLPMALWERKYAISYESVLPDSLSEQERMKVIMADLNLKLGLHMRIENRSIPCWVVDSAVTPVIAFSPDSTWSKTRLSDFLFQLDISSPDSPPVINKVDGDKQVWVRKWKDLEGLKEIMRLNGLRLTETDEVTEVLVIGKAN</sequence>
<dbReference type="EMBL" id="BMIK01000023">
    <property type="protein sequence ID" value="GGC46039.1"/>
    <property type="molecule type" value="Genomic_DNA"/>
</dbReference>
<dbReference type="SUPFAM" id="SSF52833">
    <property type="entry name" value="Thioredoxin-like"/>
    <property type="match status" value="1"/>
</dbReference>
<evidence type="ECO:0000313" key="7">
    <source>
        <dbReference type="Proteomes" id="UP000597338"/>
    </source>
</evidence>
<evidence type="ECO:0000256" key="4">
    <source>
        <dbReference type="ARBA" id="ARBA00023284"/>
    </source>
</evidence>
<dbReference type="PANTHER" id="PTHR42852:SF6">
    <property type="entry name" value="THIOL:DISULFIDE INTERCHANGE PROTEIN DSBE"/>
    <property type="match status" value="1"/>
</dbReference>
<evidence type="ECO:0000259" key="5">
    <source>
        <dbReference type="PROSITE" id="PS51352"/>
    </source>
</evidence>
<comment type="subcellular location">
    <subcellularLocation>
        <location evidence="1">Cell envelope</location>
    </subcellularLocation>
</comment>
<dbReference type="InterPro" id="IPR013766">
    <property type="entry name" value="Thioredoxin_domain"/>
</dbReference>
<dbReference type="Pfam" id="PF00085">
    <property type="entry name" value="Thioredoxin"/>
    <property type="match status" value="1"/>
</dbReference>
<dbReference type="Proteomes" id="UP000597338">
    <property type="component" value="Unassembled WGS sequence"/>
</dbReference>